<protein>
    <submittedName>
        <fullName evidence="2">Uncharacterized protein</fullName>
    </submittedName>
</protein>
<dbReference type="RefSeq" id="WP_184834664.1">
    <property type="nucleotide sequence ID" value="NZ_JACHMN010000002.1"/>
</dbReference>
<organism evidence="2 3">
    <name type="scientific">Allocatelliglobosispora scoriae</name>
    <dbReference type="NCBI Taxonomy" id="643052"/>
    <lineage>
        <taxon>Bacteria</taxon>
        <taxon>Bacillati</taxon>
        <taxon>Actinomycetota</taxon>
        <taxon>Actinomycetes</taxon>
        <taxon>Micromonosporales</taxon>
        <taxon>Micromonosporaceae</taxon>
        <taxon>Allocatelliglobosispora</taxon>
    </lineage>
</organism>
<sequence length="92" mass="9554">MIYTQSVRGVRREAGGGLALHLVLDDFADSATPSLGTGETYRAALCAGIAALNAERAEPACAVLFRERPGARAKGPISAGNANATRSRNRPT</sequence>
<evidence type="ECO:0000313" key="2">
    <source>
        <dbReference type="EMBL" id="MBB5868604.1"/>
    </source>
</evidence>
<name>A0A841BK08_9ACTN</name>
<dbReference type="Proteomes" id="UP000587527">
    <property type="component" value="Unassembled WGS sequence"/>
</dbReference>
<reference evidence="2 3" key="1">
    <citation type="submission" date="2020-08" db="EMBL/GenBank/DDBJ databases">
        <title>Sequencing the genomes of 1000 actinobacteria strains.</title>
        <authorList>
            <person name="Klenk H.-P."/>
        </authorList>
    </citation>
    <scope>NUCLEOTIDE SEQUENCE [LARGE SCALE GENOMIC DNA]</scope>
    <source>
        <strain evidence="2 3">DSM 45362</strain>
    </source>
</reference>
<evidence type="ECO:0000313" key="3">
    <source>
        <dbReference type="Proteomes" id="UP000587527"/>
    </source>
</evidence>
<feature type="region of interest" description="Disordered" evidence="1">
    <location>
        <begin position="72"/>
        <end position="92"/>
    </location>
</feature>
<gene>
    <name evidence="2" type="ORF">F4553_001983</name>
</gene>
<proteinExistence type="predicted"/>
<dbReference type="EMBL" id="JACHMN010000002">
    <property type="protein sequence ID" value="MBB5868604.1"/>
    <property type="molecule type" value="Genomic_DNA"/>
</dbReference>
<comment type="caution">
    <text evidence="2">The sequence shown here is derived from an EMBL/GenBank/DDBJ whole genome shotgun (WGS) entry which is preliminary data.</text>
</comment>
<evidence type="ECO:0000256" key="1">
    <source>
        <dbReference type="SAM" id="MobiDB-lite"/>
    </source>
</evidence>
<accession>A0A841BK08</accession>
<keyword evidence="3" id="KW-1185">Reference proteome</keyword>
<dbReference type="AlphaFoldDB" id="A0A841BK08"/>